<feature type="compositionally biased region" description="Low complexity" evidence="3">
    <location>
        <begin position="314"/>
        <end position="326"/>
    </location>
</feature>
<feature type="compositionally biased region" description="Acidic residues" evidence="3">
    <location>
        <begin position="429"/>
        <end position="445"/>
    </location>
</feature>
<organism evidence="5 6">
    <name type="scientific">Nannocystis punicea</name>
    <dbReference type="NCBI Taxonomy" id="2995304"/>
    <lineage>
        <taxon>Bacteria</taxon>
        <taxon>Pseudomonadati</taxon>
        <taxon>Myxococcota</taxon>
        <taxon>Polyangia</taxon>
        <taxon>Nannocystales</taxon>
        <taxon>Nannocystaceae</taxon>
        <taxon>Nannocystis</taxon>
    </lineage>
</organism>
<evidence type="ECO:0000313" key="6">
    <source>
        <dbReference type="Proteomes" id="UP001164459"/>
    </source>
</evidence>
<dbReference type="Proteomes" id="UP001164459">
    <property type="component" value="Chromosome"/>
</dbReference>
<keyword evidence="1" id="KW-0929">Antimicrobial</keyword>
<dbReference type="Gene3D" id="1.10.530.40">
    <property type="match status" value="1"/>
</dbReference>
<dbReference type="GO" id="GO:0003796">
    <property type="term" value="F:lysozyme activity"/>
    <property type="evidence" value="ECO:0007669"/>
    <property type="project" value="UniProtKB-EC"/>
</dbReference>
<gene>
    <name evidence="5" type="ORF">O0S08_27780</name>
</gene>
<feature type="compositionally biased region" description="Pro residues" evidence="3">
    <location>
        <begin position="327"/>
        <end position="349"/>
    </location>
</feature>
<keyword evidence="5" id="KW-0326">Glycosidase</keyword>
<sequence length="453" mass="48709">MTFRTEGGPTAAVLKAHWPGGVSGVTIGPGYDMGQRSAASIRADLEAAGLPQTSIDKLVGAAGKTSTNARDWVNAHASEVPLLTREQSMTLFTHVYPVYVGYTKSIIKSWGGNWDAYPQKMKEVLVDLRFRGDLSDRHKPRLLPSITAADYPAFRAVIQDLKYWVDNTNLKNAKDGSINQRITARSDWLNGEAAAPTAAWVFPFPDNGGKDVQDGGYYMGSPSLTAAALPKADDGFYPIGASGIWHGGIHFDAGTGTQLKQVDGVRCIKDGEVVAYLVNQKYKEIAFPAEDKKALYSSGFTLIRHKLECPGAPPAQSTAPATTTPAQAPPPSAPVTPTPTPRPVTPTPAPANQAPAKPPPPAQNTAPAKKPPPPAQPAAPAKPTLTFYSLYMHQLDYEGYQSDAQRKRPKYWGPSKEYVVGEKAKDQQEDGPEPAEPELLGDCDEMACYPEAD</sequence>
<feature type="compositionally biased region" description="Basic and acidic residues" evidence="3">
    <location>
        <begin position="419"/>
        <end position="428"/>
    </location>
</feature>
<feature type="region of interest" description="Disordered" evidence="3">
    <location>
        <begin position="311"/>
        <end position="381"/>
    </location>
</feature>
<keyword evidence="2" id="KW-0081">Bacteriolytic enzyme</keyword>
<proteinExistence type="predicted"/>
<evidence type="ECO:0000256" key="2">
    <source>
        <dbReference type="ARBA" id="ARBA00022638"/>
    </source>
</evidence>
<dbReference type="EMBL" id="CP114040">
    <property type="protein sequence ID" value="WAS90012.1"/>
    <property type="molecule type" value="Genomic_DNA"/>
</dbReference>
<keyword evidence="5" id="KW-0378">Hydrolase</keyword>
<protein>
    <submittedName>
        <fullName evidence="5">Pesticin C-terminus-like muramidase</fullName>
        <ecNumber evidence="5">3.2.1.17</ecNumber>
    </submittedName>
</protein>
<evidence type="ECO:0000259" key="4">
    <source>
        <dbReference type="Pfam" id="PF16754"/>
    </source>
</evidence>
<reference evidence="5" key="1">
    <citation type="submission" date="2022-11" db="EMBL/GenBank/DDBJ databases">
        <title>Minimal conservation of predation-associated metabolite biosynthetic gene clusters underscores biosynthetic potential of Myxococcota including descriptions for ten novel species: Archangium lansinium sp. nov., Myxococcus landrumus sp. nov., Nannocystis bai.</title>
        <authorList>
            <person name="Ahearne A."/>
            <person name="Stevens C."/>
            <person name="Dowd S."/>
        </authorList>
    </citation>
    <scope>NUCLEOTIDE SEQUENCE</scope>
    <source>
        <strain evidence="5">Fl3</strain>
    </source>
</reference>
<dbReference type="InterPro" id="IPR023347">
    <property type="entry name" value="Lysozyme_dom_sf"/>
</dbReference>
<dbReference type="InterPro" id="IPR031922">
    <property type="entry name" value="Pesticin_C"/>
</dbReference>
<dbReference type="Pfam" id="PF16754">
    <property type="entry name" value="Pesticin"/>
    <property type="match status" value="1"/>
</dbReference>
<feature type="domain" description="Pesticin C-terminal" evidence="4">
    <location>
        <begin position="21"/>
        <end position="151"/>
    </location>
</feature>
<name>A0ABY7GST2_9BACT</name>
<keyword evidence="6" id="KW-1185">Reference proteome</keyword>
<evidence type="ECO:0000256" key="1">
    <source>
        <dbReference type="ARBA" id="ARBA00022529"/>
    </source>
</evidence>
<evidence type="ECO:0000313" key="5">
    <source>
        <dbReference type="EMBL" id="WAS90012.1"/>
    </source>
</evidence>
<accession>A0ABY7GST2</accession>
<dbReference type="EC" id="3.2.1.17" evidence="5"/>
<dbReference type="RefSeq" id="WP_269032346.1">
    <property type="nucleotide sequence ID" value="NZ_CP114040.1"/>
</dbReference>
<feature type="region of interest" description="Disordered" evidence="3">
    <location>
        <begin position="401"/>
        <end position="453"/>
    </location>
</feature>
<evidence type="ECO:0000256" key="3">
    <source>
        <dbReference type="SAM" id="MobiDB-lite"/>
    </source>
</evidence>